<evidence type="ECO:0000313" key="3">
    <source>
        <dbReference type="Proteomes" id="UP000001520"/>
    </source>
</evidence>
<dbReference type="HOGENOM" id="CLU_108933_1_1_0"/>
<feature type="transmembrane region" description="Helical" evidence="1">
    <location>
        <begin position="141"/>
        <end position="161"/>
    </location>
</feature>
<evidence type="ECO:0000256" key="1">
    <source>
        <dbReference type="SAM" id="Phobius"/>
    </source>
</evidence>
<dbReference type="PIRSF" id="PIRSF027391">
    <property type="entry name" value="Hpre_diP_synt_I"/>
    <property type="match status" value="1"/>
</dbReference>
<dbReference type="RefSeq" id="WP_013007372.1">
    <property type="nucleotide sequence ID" value="NC_013939.1"/>
</dbReference>
<keyword evidence="1" id="KW-0472">Membrane</keyword>
<dbReference type="Gene3D" id="1.10.1760.20">
    <property type="match status" value="1"/>
</dbReference>
<gene>
    <name evidence="2" type="ordered locus">DEFDS_0644</name>
</gene>
<dbReference type="AlphaFoldDB" id="D3PC01"/>
<dbReference type="InterPro" id="IPR010898">
    <property type="entry name" value="Hpre_diP_synth_I"/>
</dbReference>
<proteinExistence type="predicted"/>
<keyword evidence="1" id="KW-0812">Transmembrane</keyword>
<dbReference type="STRING" id="639282.DEFDS_0644"/>
<dbReference type="InterPro" id="IPR014535">
    <property type="entry name" value="Hpre_diP_synt_I"/>
</dbReference>
<name>D3PC01_DEFDS</name>
<organism evidence="2 3">
    <name type="scientific">Deferribacter desulfuricans (strain DSM 14783 / JCM 11476 / NBRC 101012 / SSM1)</name>
    <dbReference type="NCBI Taxonomy" id="639282"/>
    <lineage>
        <taxon>Bacteria</taxon>
        <taxon>Pseudomonadati</taxon>
        <taxon>Deferribacterota</taxon>
        <taxon>Deferribacteres</taxon>
        <taxon>Deferribacterales</taxon>
        <taxon>Deferribacteraceae</taxon>
        <taxon>Deferribacter</taxon>
    </lineage>
</organism>
<accession>D3PC01</accession>
<dbReference type="Pfam" id="PF07456">
    <property type="entry name" value="Hpre_diP_synt_I"/>
    <property type="match status" value="1"/>
</dbReference>
<feature type="transmembrane region" description="Helical" evidence="1">
    <location>
        <begin position="109"/>
        <end position="129"/>
    </location>
</feature>
<dbReference type="KEGG" id="ddf:DEFDS_0644"/>
<evidence type="ECO:0000313" key="2">
    <source>
        <dbReference type="EMBL" id="BAI80124.1"/>
    </source>
</evidence>
<dbReference type="Proteomes" id="UP000001520">
    <property type="component" value="Chromosome"/>
</dbReference>
<feature type="transmembrane region" description="Helical" evidence="1">
    <location>
        <begin position="12"/>
        <end position="31"/>
    </location>
</feature>
<feature type="transmembrane region" description="Helical" evidence="1">
    <location>
        <begin position="75"/>
        <end position="97"/>
    </location>
</feature>
<evidence type="ECO:0008006" key="4">
    <source>
        <dbReference type="Google" id="ProtNLM"/>
    </source>
</evidence>
<dbReference type="EMBL" id="AP011529">
    <property type="protein sequence ID" value="BAI80124.1"/>
    <property type="molecule type" value="Genomic_DNA"/>
</dbReference>
<keyword evidence="1" id="KW-1133">Transmembrane helix</keyword>
<feature type="transmembrane region" description="Helical" evidence="1">
    <location>
        <begin position="43"/>
        <end position="63"/>
    </location>
</feature>
<protein>
    <recommendedName>
        <fullName evidence="4">Heptaprenyl diphosphate synthase component I</fullName>
    </recommendedName>
</protein>
<reference evidence="2 3" key="1">
    <citation type="journal article" date="2010" name="DNA Res.">
        <title>Bacterial lifestyle in a deep-sea hydrothermal vent chimney revealed by the genome sequence of the thermophilic bacterium Deferribacter desulfuricans SSM1.</title>
        <authorList>
            <person name="Takaki Y."/>
            <person name="Shimamura S."/>
            <person name="Nakagawa S."/>
            <person name="Fukuhara Y."/>
            <person name="Horikawa H."/>
            <person name="Ankai A."/>
            <person name="Harada T."/>
            <person name="Hosoyama A."/>
            <person name="Oguchi A."/>
            <person name="Fukui S."/>
            <person name="Fujita N."/>
            <person name="Takami H."/>
            <person name="Takai K."/>
        </authorList>
    </citation>
    <scope>NUCLEOTIDE SEQUENCE [LARGE SCALE GENOMIC DNA]</scope>
    <source>
        <strain evidence="3">DSM 14783 / JCM 11476 / NBRC 101012 / SSM1</strain>
    </source>
</reference>
<dbReference type="OrthoDB" id="9792659at2"/>
<keyword evidence="3" id="KW-1185">Reference proteome</keyword>
<dbReference type="eggNOG" id="COG4769">
    <property type="taxonomic scope" value="Bacteria"/>
</dbReference>
<sequence>MTQYQNKKLPLIAILTAISIVLGFFENFFPIPIPGVKLGLSNLGIMISLYLLNFKYTLLIALLKSILIPIITGNLIVKITIGLPATLFAFLGMFVYFKLTKHLSSPISTGALGAFIHISTQFIIIKHLFIKNLAFFKIFPYFSIISIFTGILTGLITYKVIKTINDLR</sequence>